<evidence type="ECO:0000313" key="1">
    <source>
        <dbReference type="EMBL" id="KAH0813418.1"/>
    </source>
</evidence>
<dbReference type="InterPro" id="IPR036412">
    <property type="entry name" value="HAD-like_sf"/>
</dbReference>
<dbReference type="Proteomes" id="UP000719412">
    <property type="component" value="Unassembled WGS sequence"/>
</dbReference>
<dbReference type="GO" id="GO:0016791">
    <property type="term" value="F:phosphatase activity"/>
    <property type="evidence" value="ECO:0007669"/>
    <property type="project" value="TreeGrafter"/>
</dbReference>
<keyword evidence="2" id="KW-1185">Reference proteome</keyword>
<dbReference type="Pfam" id="PF13242">
    <property type="entry name" value="Hydrolase_like"/>
    <property type="match status" value="4"/>
</dbReference>
<dbReference type="SUPFAM" id="SSF56784">
    <property type="entry name" value="HAD-like"/>
    <property type="match status" value="4"/>
</dbReference>
<dbReference type="Gene3D" id="3.40.50.1000">
    <property type="entry name" value="HAD superfamily/HAD-like"/>
    <property type="match status" value="8"/>
</dbReference>
<gene>
    <name evidence="1" type="ORF">GEV33_009373</name>
</gene>
<organism evidence="1 2">
    <name type="scientific">Tenebrio molitor</name>
    <name type="common">Yellow mealworm beetle</name>
    <dbReference type="NCBI Taxonomy" id="7067"/>
    <lineage>
        <taxon>Eukaryota</taxon>
        <taxon>Metazoa</taxon>
        <taxon>Ecdysozoa</taxon>
        <taxon>Arthropoda</taxon>
        <taxon>Hexapoda</taxon>
        <taxon>Insecta</taxon>
        <taxon>Pterygota</taxon>
        <taxon>Neoptera</taxon>
        <taxon>Endopterygota</taxon>
        <taxon>Coleoptera</taxon>
        <taxon>Polyphaga</taxon>
        <taxon>Cucujiformia</taxon>
        <taxon>Tenebrionidae</taxon>
        <taxon>Tenebrio</taxon>
    </lineage>
</organism>
<accession>A0A8J6HFE0</accession>
<evidence type="ECO:0000313" key="2">
    <source>
        <dbReference type="Proteomes" id="UP000719412"/>
    </source>
</evidence>
<proteinExistence type="predicted"/>
<dbReference type="FunFam" id="3.40.50.1000:FF:000170">
    <property type="entry name" value="4-nitrophenylphosphatase"/>
    <property type="match status" value="2"/>
</dbReference>
<dbReference type="PANTHER" id="PTHR19288">
    <property type="entry name" value="4-NITROPHENYLPHOSPHATASE-RELATED"/>
    <property type="match status" value="1"/>
</dbReference>
<comment type="caution">
    <text evidence="1">The sequence shown here is derived from an EMBL/GenBank/DDBJ whole genome shotgun (WGS) entry which is preliminary data.</text>
</comment>
<evidence type="ECO:0008006" key="3">
    <source>
        <dbReference type="Google" id="ProtNLM"/>
    </source>
</evidence>
<reference evidence="1" key="1">
    <citation type="journal article" date="2020" name="J Insects Food Feed">
        <title>The yellow mealworm (Tenebrio molitor) genome: a resource for the emerging insects as food and feed industry.</title>
        <authorList>
            <person name="Eriksson T."/>
            <person name="Andere A."/>
            <person name="Kelstrup H."/>
            <person name="Emery V."/>
            <person name="Picard C."/>
        </authorList>
    </citation>
    <scope>NUCLEOTIDE SEQUENCE</scope>
    <source>
        <strain evidence="1">Stoneville</strain>
        <tissue evidence="1">Whole head</tissue>
    </source>
</reference>
<dbReference type="GO" id="GO:0005737">
    <property type="term" value="C:cytoplasm"/>
    <property type="evidence" value="ECO:0007669"/>
    <property type="project" value="TreeGrafter"/>
</dbReference>
<dbReference type="PANTHER" id="PTHR19288:SF4">
    <property type="entry name" value="RE04130P-RELATED"/>
    <property type="match status" value="1"/>
</dbReference>
<dbReference type="NCBIfam" id="TIGR01460">
    <property type="entry name" value="HAD-SF-IIA"/>
    <property type="match status" value="4"/>
</dbReference>
<protein>
    <recommendedName>
        <fullName evidence="3">Phosphoglycolate phosphatase</fullName>
    </recommendedName>
</protein>
<dbReference type="Pfam" id="PF13344">
    <property type="entry name" value="Hydrolase_6"/>
    <property type="match status" value="4"/>
</dbReference>
<reference evidence="1" key="2">
    <citation type="submission" date="2021-08" db="EMBL/GenBank/DDBJ databases">
        <authorList>
            <person name="Eriksson T."/>
        </authorList>
    </citation>
    <scope>NUCLEOTIDE SEQUENCE</scope>
    <source>
        <strain evidence="1">Stoneville</strain>
        <tissue evidence="1">Whole head</tissue>
    </source>
</reference>
<dbReference type="InterPro" id="IPR023214">
    <property type="entry name" value="HAD_sf"/>
</dbReference>
<sequence>MKDLNALSRQELEEFFNSFDRVLCDVDGVLWLFLERIPGTDDGVRALKKLGKKVTFVSNNCTKTLHFYTKQLQSAGFDIEQDDLITPALAMIAYLKKLNFTKEIYVIGMTALRKELERAGFNLADNPPDHIEESLQDFAANTIVDSGKVGAVIADADINLNYLKLQKAATYLKRPEVVFITGATDCKLPVGLNHVLLGPGYFHKILEDITGRKPIAMAKPSPILNDYIVDKLKIEDKSRVLFVGDSISEDMAFAAKCGYKKLLVLSGLAKKEALADWTYPEDYKPDYYVTSLKSIHDLAMKNLSAVTKQEQKQFFDSFDHVLFDVDGVLWLSQNNIPGASDAVKSLKNLGKGVSFVSNNCTRTHDEYYAELKAAGYDLDKNDLVLPVLAMIDYLQKRNFTKEIYLIGMTPMRSQLQKAGFKIADYAPDSIEESVPKFVQMSIAKNDKVGAVIADLDLNVNVLKLQKAATYLKDPEVIFITGGSDRKLCFGPGQFMIGPGAFQEVVEDITGRKGVRLAKPGSGLNDFIKEKFALKDASRVLFVGDSVPQDMGFATKCGYKRLLVLSGLTQKEEVTTWSFAEELRPEYYVDSLKDVYEMLKLRLRTSELDKKTMLHGPQIDTGPEDGFDRPRATLKKVMCRKMSCFFYDYLEIFTIFLAQKKRLDERKSMAEKKKTGTYYVISLIWLNTVKVRSAFLLSRDKTVYLRSDVSRVDMKDLRSLTVQELEDFFNSFDQIFSDVDGVLWNVLATIPGTQDGVRSLQKLGKNIVLVSNNTTKSLELYHHQLQSAGFDFAIDNIITPTLVMVSHLKKENFSGKIFVLGPTPLKQALRQAGFQVVDSKVQSTCFNSLTLSARFQPVWIKETLQDFSRSVSVDEESVGAVISDVDPNLNYVNLQKAATYLESPEVLFILGATDMKAPIGLGKVVVGPGYFHKILEEVSGRIGLRTAKPSLRLAQFVEEKFQVKDKSRVLFVGDSIPEDMGFATSCGYKKLLVLSGLTKEEALEEWGFPEEYKPEYYVDSLKTVHHLIAAVYGTTFVNMKELNSLNDQELKSFFDSFDQILTDVTGNNPSRNNCPLLDLSDVFWTISKNIPGAEDAIKSLKRLGKKVVVVCNNTTVTLDSHHKKFLSVGFDVDKDEIVTPTEVLISYLKKIALTKEIYVLGMPPLKEALAGAGFKLVQIGPEPLHETLAEWARAGVINGDNIGAVVVDTDLNLTYTNLQRAADLLGDPEVVFVAGALDQRLPIGQDRAAISPGFFCKILEDMTGRALLQLAKPGRLLAEYVEGKYKIEDSRVLFIGDSIAEDMGFATKCGYKKLLVLSGVTGKEALEKWTFPEEYKPDYYVDSWKTVHDLICRIFENKL</sequence>
<dbReference type="EMBL" id="JABDTM020025291">
    <property type="protein sequence ID" value="KAH0813418.1"/>
    <property type="molecule type" value="Genomic_DNA"/>
</dbReference>
<dbReference type="InterPro" id="IPR006357">
    <property type="entry name" value="HAD-SF_hydro_IIA"/>
</dbReference>
<name>A0A8J6HFE0_TENMO</name>